<dbReference type="PROSITE" id="PS00134">
    <property type="entry name" value="TRYPSIN_HIS"/>
    <property type="match status" value="1"/>
</dbReference>
<keyword evidence="6" id="KW-1185">Reference proteome</keyword>
<evidence type="ECO:0000256" key="2">
    <source>
        <dbReference type="RuleBase" id="RU363034"/>
    </source>
</evidence>
<sequence>MKFLVILAACLLAAEAAPKKSLWRPTTKADFQNLKTRNIMQMQALSFVKPKKPSPLPTTPVSAISAPRQADCGLENTKSASGKIVGGAETNPNQFPWVSALNCVNTFFCTSSIVNENWILTAAHCVDGCNNGWDVTVGVHDLSRPESTAQTIHAPASNGMTHPLWDAALIINDIALVRLPEAIEFSDVVRPSCMVDSGDIGDDLVGQETTCTGWGKLSDSPFEGRADKMHFVRGRKIITNEECAGTYGSTITDGHVCIDTSDGKGVCSGDSGGPLNLQTASGQYKTVGVTSFVSGAGCASGYPHGFTRTTAYLDWILDNTR</sequence>
<name>A0A553P1F0_TIGCA</name>
<dbReference type="CDD" id="cd00190">
    <property type="entry name" value="Tryp_SPc"/>
    <property type="match status" value="1"/>
</dbReference>
<keyword evidence="2" id="KW-0378">Hydrolase</keyword>
<dbReference type="PROSITE" id="PS00135">
    <property type="entry name" value="TRYPSIN_SER"/>
    <property type="match status" value="1"/>
</dbReference>
<dbReference type="FunFam" id="2.40.10.10:FF:000068">
    <property type="entry name" value="transmembrane protease serine 2"/>
    <property type="match status" value="1"/>
</dbReference>
<feature type="signal peptide" evidence="3">
    <location>
        <begin position="1"/>
        <end position="16"/>
    </location>
</feature>
<dbReference type="EMBL" id="VCGU01000008">
    <property type="protein sequence ID" value="TRY71518.1"/>
    <property type="molecule type" value="Genomic_DNA"/>
</dbReference>
<dbReference type="InterPro" id="IPR043504">
    <property type="entry name" value="Peptidase_S1_PA_chymotrypsin"/>
</dbReference>
<keyword evidence="2" id="KW-0645">Protease</keyword>
<accession>A0A553P1F0</accession>
<evidence type="ECO:0000313" key="6">
    <source>
        <dbReference type="Proteomes" id="UP000318571"/>
    </source>
</evidence>
<dbReference type="PANTHER" id="PTHR24252">
    <property type="entry name" value="ACROSIN-RELATED"/>
    <property type="match status" value="1"/>
</dbReference>
<dbReference type="STRING" id="6832.A0A553P1F0"/>
<dbReference type="GO" id="GO:0004252">
    <property type="term" value="F:serine-type endopeptidase activity"/>
    <property type="evidence" value="ECO:0007669"/>
    <property type="project" value="InterPro"/>
</dbReference>
<evidence type="ECO:0000313" key="5">
    <source>
        <dbReference type="EMBL" id="TRY71518.1"/>
    </source>
</evidence>
<keyword evidence="2" id="KW-0720">Serine protease</keyword>
<proteinExistence type="predicted"/>
<dbReference type="SMART" id="SM00020">
    <property type="entry name" value="Tryp_SPc"/>
    <property type="match status" value="1"/>
</dbReference>
<dbReference type="Gene3D" id="2.40.10.10">
    <property type="entry name" value="Trypsin-like serine proteases"/>
    <property type="match status" value="2"/>
</dbReference>
<dbReference type="InterPro" id="IPR001254">
    <property type="entry name" value="Trypsin_dom"/>
</dbReference>
<dbReference type="OMA" id="ISFFRDW"/>
<dbReference type="PANTHER" id="PTHR24252:SF7">
    <property type="entry name" value="HYALIN"/>
    <property type="match status" value="1"/>
</dbReference>
<dbReference type="InterPro" id="IPR009003">
    <property type="entry name" value="Peptidase_S1_PA"/>
</dbReference>
<comment type="caution">
    <text evidence="5">The sequence shown here is derived from an EMBL/GenBank/DDBJ whole genome shotgun (WGS) entry which is preliminary data.</text>
</comment>
<dbReference type="GO" id="GO:0006508">
    <property type="term" value="P:proteolysis"/>
    <property type="evidence" value="ECO:0007669"/>
    <property type="project" value="UniProtKB-KW"/>
</dbReference>
<keyword evidence="1" id="KW-1015">Disulfide bond</keyword>
<dbReference type="InterPro" id="IPR033116">
    <property type="entry name" value="TRYPSIN_SER"/>
</dbReference>
<reference evidence="5 6" key="1">
    <citation type="journal article" date="2018" name="Nat. Ecol. Evol.">
        <title>Genomic signatures of mitonuclear coevolution across populations of Tigriopus californicus.</title>
        <authorList>
            <person name="Barreto F.S."/>
            <person name="Watson E.T."/>
            <person name="Lima T.G."/>
            <person name="Willett C.S."/>
            <person name="Edmands S."/>
            <person name="Li W."/>
            <person name="Burton R.S."/>
        </authorList>
    </citation>
    <scope>NUCLEOTIDE SEQUENCE [LARGE SCALE GENOMIC DNA]</scope>
    <source>
        <strain evidence="5 6">San Diego</strain>
    </source>
</reference>
<protein>
    <recommendedName>
        <fullName evidence="4">Peptidase S1 domain-containing protein</fullName>
    </recommendedName>
</protein>
<evidence type="ECO:0000256" key="3">
    <source>
        <dbReference type="SAM" id="SignalP"/>
    </source>
</evidence>
<feature type="domain" description="Peptidase S1" evidence="4">
    <location>
        <begin position="84"/>
        <end position="321"/>
    </location>
</feature>
<dbReference type="InterPro" id="IPR001314">
    <property type="entry name" value="Peptidase_S1A"/>
</dbReference>
<dbReference type="InterPro" id="IPR018114">
    <property type="entry name" value="TRYPSIN_HIS"/>
</dbReference>
<feature type="chain" id="PRO_5021981257" description="Peptidase S1 domain-containing protein" evidence="3">
    <location>
        <begin position="17"/>
        <end position="321"/>
    </location>
</feature>
<evidence type="ECO:0000256" key="1">
    <source>
        <dbReference type="ARBA" id="ARBA00023157"/>
    </source>
</evidence>
<gene>
    <name evidence="5" type="ORF">TCAL_00224</name>
</gene>
<dbReference type="Pfam" id="PF00089">
    <property type="entry name" value="Trypsin"/>
    <property type="match status" value="1"/>
</dbReference>
<keyword evidence="3" id="KW-0732">Signal</keyword>
<dbReference type="OrthoDB" id="9448935at2759"/>
<dbReference type="PROSITE" id="PS50240">
    <property type="entry name" value="TRYPSIN_DOM"/>
    <property type="match status" value="1"/>
</dbReference>
<dbReference type="SUPFAM" id="SSF50494">
    <property type="entry name" value="Trypsin-like serine proteases"/>
    <property type="match status" value="1"/>
</dbReference>
<dbReference type="PRINTS" id="PR00722">
    <property type="entry name" value="CHYMOTRYPSIN"/>
</dbReference>
<dbReference type="Proteomes" id="UP000318571">
    <property type="component" value="Chromosome 7"/>
</dbReference>
<dbReference type="AlphaFoldDB" id="A0A553P1F0"/>
<evidence type="ECO:0000259" key="4">
    <source>
        <dbReference type="PROSITE" id="PS50240"/>
    </source>
</evidence>
<organism evidence="5 6">
    <name type="scientific">Tigriopus californicus</name>
    <name type="common">Marine copepod</name>
    <dbReference type="NCBI Taxonomy" id="6832"/>
    <lineage>
        <taxon>Eukaryota</taxon>
        <taxon>Metazoa</taxon>
        <taxon>Ecdysozoa</taxon>
        <taxon>Arthropoda</taxon>
        <taxon>Crustacea</taxon>
        <taxon>Multicrustacea</taxon>
        <taxon>Hexanauplia</taxon>
        <taxon>Copepoda</taxon>
        <taxon>Harpacticoida</taxon>
        <taxon>Harpacticidae</taxon>
        <taxon>Tigriopus</taxon>
    </lineage>
</organism>